<keyword evidence="1" id="KW-0812">Transmembrane</keyword>
<sequence>MPEHWKNPRMAANLSILVFAVLVALCFIWVVYLVGRRDYLTSVFAVGLLLCFLFLLVLALQVRLGRVVPQATSEADGTYFRPPHAKTRFLELLIVSAIVSGISFVCYVPSGRLAIGIGGARQIYYPIIVAGLVCWFSYLLLRGRSNGWGYLKLSPEGFEVSNSVTTTASGAWDDVVDVIDQAPKGKTVSCPAVMVMTDGETQTINSLPTYQVNGAALYWAIRHYWLHPENRGELANGRAIERLRAQDFEVE</sequence>
<feature type="transmembrane region" description="Helical" evidence="1">
    <location>
        <begin position="39"/>
        <end position="60"/>
    </location>
</feature>
<dbReference type="KEGG" id="mmuc:C1S78_026960"/>
<evidence type="ECO:0000313" key="3">
    <source>
        <dbReference type="Proteomes" id="UP000309231"/>
    </source>
</evidence>
<reference evidence="2 3" key="1">
    <citation type="journal article" date="2019" name="BMC Evol. Biol.">
        <title>Comparative genomics of Mycobacterium mucogenicum and Mycobacterium neoaurum clade members emphasizing tRNA and non-coding RNA.</title>
        <authorList>
            <person name="Behra P.R.K."/>
            <person name="Pettersson B.M.F."/>
            <person name="Das S."/>
            <person name="Dasgupta S."/>
            <person name="Kirsebom L.A."/>
        </authorList>
    </citation>
    <scope>NUCLEOTIDE SEQUENCE [LARGE SCALE GENOMIC DNA]</scope>
    <source>
        <strain evidence="2 3">DSM 44124</strain>
    </source>
</reference>
<keyword evidence="3" id="KW-1185">Reference proteome</keyword>
<keyword evidence="1" id="KW-0472">Membrane</keyword>
<feature type="transmembrane region" description="Helical" evidence="1">
    <location>
        <begin position="89"/>
        <end position="110"/>
    </location>
</feature>
<feature type="transmembrane region" description="Helical" evidence="1">
    <location>
        <begin position="12"/>
        <end position="33"/>
    </location>
</feature>
<gene>
    <name evidence="2" type="ORF">C1S78_026960</name>
</gene>
<keyword evidence="1" id="KW-1133">Transmembrane helix</keyword>
<dbReference type="GeneID" id="76728602"/>
<reference evidence="2 3" key="2">
    <citation type="journal article" date="2019" name="Sci. Rep.">
        <title>Insight into the biology of Mycobacterium mucogenicum and Mycobacterium neoaurum clade members.</title>
        <authorList>
            <person name="Behra P.R.K."/>
            <person name="Pettersson B.M.F."/>
            <person name="Ramesh M."/>
            <person name="Dasgupta S."/>
            <person name="Kirsebom L.A."/>
        </authorList>
    </citation>
    <scope>NUCLEOTIDE SEQUENCE [LARGE SCALE GENOMIC DNA]</scope>
    <source>
        <strain evidence="2 3">DSM 44124</strain>
    </source>
</reference>
<organism evidence="2 3">
    <name type="scientific">Mycolicibacterium mucogenicum DSM 44124</name>
    <dbReference type="NCBI Taxonomy" id="1226753"/>
    <lineage>
        <taxon>Bacteria</taxon>
        <taxon>Bacillati</taxon>
        <taxon>Actinomycetota</taxon>
        <taxon>Actinomycetes</taxon>
        <taxon>Mycobacteriales</taxon>
        <taxon>Mycobacteriaceae</taxon>
        <taxon>Mycolicibacterium</taxon>
    </lineage>
</organism>
<evidence type="ECO:0000256" key="1">
    <source>
        <dbReference type="SAM" id="Phobius"/>
    </source>
</evidence>
<dbReference type="AlphaFoldDB" id="A0A8E4R744"/>
<name>A0A8E4R744_MYCMU</name>
<feature type="transmembrane region" description="Helical" evidence="1">
    <location>
        <begin position="122"/>
        <end position="141"/>
    </location>
</feature>
<evidence type="ECO:0000313" key="2">
    <source>
        <dbReference type="EMBL" id="QPG68996.1"/>
    </source>
</evidence>
<proteinExistence type="predicted"/>
<dbReference type="Proteomes" id="UP000309231">
    <property type="component" value="Chromosome"/>
</dbReference>
<dbReference type="RefSeq" id="WP_138158589.1">
    <property type="nucleotide sequence ID" value="NZ_ANBS01000055.1"/>
</dbReference>
<protein>
    <submittedName>
        <fullName evidence="2">Uncharacterized protein</fullName>
    </submittedName>
</protein>
<accession>A0A8E4R744</accession>
<dbReference type="EMBL" id="CP062008">
    <property type="protein sequence ID" value="QPG68996.1"/>
    <property type="molecule type" value="Genomic_DNA"/>
</dbReference>